<reference evidence="2" key="1">
    <citation type="submission" date="2016-10" db="EMBL/GenBank/DDBJ databases">
        <authorList>
            <person name="Varghese N."/>
            <person name="Submissions S."/>
        </authorList>
    </citation>
    <scope>NUCLEOTIDE SEQUENCE [LARGE SCALE GENOMIC DNA]</scope>
    <source>
        <strain evidence="2">DSM 44718</strain>
    </source>
</reference>
<protein>
    <submittedName>
        <fullName evidence="1">Uncharacterized protein</fullName>
    </submittedName>
</protein>
<dbReference type="OrthoDB" id="3400634at2"/>
<name>A0A1H3NA61_9ACTN</name>
<evidence type="ECO:0000313" key="2">
    <source>
        <dbReference type="Proteomes" id="UP000199632"/>
    </source>
</evidence>
<accession>A0A1H3NA61</accession>
<keyword evidence="2" id="KW-1185">Reference proteome</keyword>
<sequence>MRRDPLTTPPRLPRPAADLVGRTYYIPPDLVQYERAGFVVRLTEVREDISLWYGGVWVWIEGVQLDAQGDALAWVQALIHVDALGETTRLDGGV</sequence>
<dbReference type="EMBL" id="FNQB01000001">
    <property type="protein sequence ID" value="SDY85560.1"/>
    <property type="molecule type" value="Genomic_DNA"/>
</dbReference>
<dbReference type="AlphaFoldDB" id="A0A1H3NA61"/>
<proteinExistence type="predicted"/>
<dbReference type="RefSeq" id="WP_143049702.1">
    <property type="nucleotide sequence ID" value="NZ_BOND01000027.1"/>
</dbReference>
<dbReference type="Proteomes" id="UP000199632">
    <property type="component" value="Unassembled WGS sequence"/>
</dbReference>
<organism evidence="1 2">
    <name type="scientific">Asanoa ishikariensis</name>
    <dbReference type="NCBI Taxonomy" id="137265"/>
    <lineage>
        <taxon>Bacteria</taxon>
        <taxon>Bacillati</taxon>
        <taxon>Actinomycetota</taxon>
        <taxon>Actinomycetes</taxon>
        <taxon>Micromonosporales</taxon>
        <taxon>Micromonosporaceae</taxon>
        <taxon>Asanoa</taxon>
    </lineage>
</organism>
<evidence type="ECO:0000313" key="1">
    <source>
        <dbReference type="EMBL" id="SDY85560.1"/>
    </source>
</evidence>
<gene>
    <name evidence="1" type="ORF">SAMN05421684_1927</name>
</gene>